<reference evidence="1" key="1">
    <citation type="submission" date="2024-09" db="EMBL/GenBank/DDBJ databases">
        <title>Black Yeasts Isolated from many extreme environments.</title>
        <authorList>
            <person name="Coleine C."/>
            <person name="Stajich J.E."/>
            <person name="Selbmann L."/>
        </authorList>
    </citation>
    <scope>NUCLEOTIDE SEQUENCE</scope>
    <source>
        <strain evidence="1">CCFEE 5737</strain>
    </source>
</reference>
<keyword evidence="2" id="KW-1185">Reference proteome</keyword>
<dbReference type="Proteomes" id="UP001186974">
    <property type="component" value="Unassembled WGS sequence"/>
</dbReference>
<accession>A0ACC3D8A3</accession>
<dbReference type="EMBL" id="JAWDJW010006874">
    <property type="protein sequence ID" value="KAK3063371.1"/>
    <property type="molecule type" value="Genomic_DNA"/>
</dbReference>
<sequence length="280" mass="31828">MSEMPWICHKCHTLHLADDDFCDGHLGPNARGDYFRCNHTLCQDCTVQSIEEQPAPQMKNGVAALKARRAAQHNWRKRMHAPSKIAAAAQSGFEGDEERKSKYSNKEKEDQEFYYPDPRFSDSSQSQRALNAINKISGGPVNVRSEIPARGTVSMLRQVYEPNQDRLTQETSINNPKAPLQTSQSQTTIGQTRKQSMMGMFGRLAQSQSTSRLPKTVQHEYIPARAAPPRKKRPYHEQVPEDQDELAIDTTQDKKSERGERGKRRRIMISETPEGAENEY</sequence>
<proteinExistence type="predicted"/>
<comment type="caution">
    <text evidence="1">The sequence shown here is derived from an EMBL/GenBank/DDBJ whole genome shotgun (WGS) entry which is preliminary data.</text>
</comment>
<evidence type="ECO:0000313" key="2">
    <source>
        <dbReference type="Proteomes" id="UP001186974"/>
    </source>
</evidence>
<name>A0ACC3D8A3_9PEZI</name>
<organism evidence="1 2">
    <name type="scientific">Coniosporium uncinatum</name>
    <dbReference type="NCBI Taxonomy" id="93489"/>
    <lineage>
        <taxon>Eukaryota</taxon>
        <taxon>Fungi</taxon>
        <taxon>Dikarya</taxon>
        <taxon>Ascomycota</taxon>
        <taxon>Pezizomycotina</taxon>
        <taxon>Dothideomycetes</taxon>
        <taxon>Dothideomycetes incertae sedis</taxon>
        <taxon>Coniosporium</taxon>
    </lineage>
</organism>
<gene>
    <name evidence="1" type="ORF">LTS18_000874</name>
</gene>
<evidence type="ECO:0000313" key="1">
    <source>
        <dbReference type="EMBL" id="KAK3063371.1"/>
    </source>
</evidence>
<protein>
    <submittedName>
        <fullName evidence="1">Uncharacterized protein</fullName>
    </submittedName>
</protein>